<proteinExistence type="predicted"/>
<feature type="region of interest" description="Disordered" evidence="1">
    <location>
        <begin position="1"/>
        <end position="20"/>
    </location>
</feature>
<feature type="compositionally biased region" description="Low complexity" evidence="1">
    <location>
        <begin position="253"/>
        <end position="271"/>
    </location>
</feature>
<comment type="caution">
    <text evidence="2">The sequence shown here is derived from an EMBL/GenBank/DDBJ whole genome shotgun (WGS) entry which is preliminary data.</text>
</comment>
<name>A0ABP6TN25_9ACTN</name>
<organism evidence="2 3">
    <name type="scientific">Streptomyces prasinosporus</name>
    <dbReference type="NCBI Taxonomy" id="68256"/>
    <lineage>
        <taxon>Bacteria</taxon>
        <taxon>Bacillati</taxon>
        <taxon>Actinomycetota</taxon>
        <taxon>Actinomycetes</taxon>
        <taxon>Kitasatosporales</taxon>
        <taxon>Streptomycetaceae</taxon>
        <taxon>Streptomyces</taxon>
        <taxon>Streptomyces albogriseolus group</taxon>
    </lineage>
</organism>
<evidence type="ECO:0000256" key="1">
    <source>
        <dbReference type="SAM" id="MobiDB-lite"/>
    </source>
</evidence>
<protein>
    <submittedName>
        <fullName evidence="2">Uncharacterized protein</fullName>
    </submittedName>
</protein>
<keyword evidence="3" id="KW-1185">Reference proteome</keyword>
<evidence type="ECO:0000313" key="2">
    <source>
        <dbReference type="EMBL" id="GAA3496668.1"/>
    </source>
</evidence>
<evidence type="ECO:0000313" key="3">
    <source>
        <dbReference type="Proteomes" id="UP001501455"/>
    </source>
</evidence>
<dbReference type="Proteomes" id="UP001501455">
    <property type="component" value="Unassembled WGS sequence"/>
</dbReference>
<gene>
    <name evidence="2" type="ORF">GCM10019016_037690</name>
</gene>
<reference evidence="3" key="1">
    <citation type="journal article" date="2019" name="Int. J. Syst. Evol. Microbiol.">
        <title>The Global Catalogue of Microorganisms (GCM) 10K type strain sequencing project: providing services to taxonomists for standard genome sequencing and annotation.</title>
        <authorList>
            <consortium name="The Broad Institute Genomics Platform"/>
            <consortium name="The Broad Institute Genome Sequencing Center for Infectious Disease"/>
            <person name="Wu L."/>
            <person name="Ma J."/>
        </authorList>
    </citation>
    <scope>NUCLEOTIDE SEQUENCE [LARGE SCALE GENOMIC DNA]</scope>
    <source>
        <strain evidence="3">JCM 4816</strain>
    </source>
</reference>
<dbReference type="EMBL" id="BAAAXF010000025">
    <property type="protein sequence ID" value="GAA3496668.1"/>
    <property type="molecule type" value="Genomic_DNA"/>
</dbReference>
<sequence length="271" mass="29374">MLPWPPPSAPRRSHLSSQTHSTFATELAAHLPGQWHRRYTGFPPPQDQPHVAGQVWDCGPTHSALLDWDPPTAFLDGPAGEQLCVIPRPRYPRQYLVASLRPDGFKPHHFRGMDEPNGIAVPDDPVRAAAQVARRVLPRYAEALNAVRRSALRQPEPPHRPAAPEVTESLTLIWYPDGVVGAPSASVPAVARTVLYTCCFQYSPHEAAFVLPASYSTGARALLLQSAVRQLTAQGIGVNFRHAAPTPSRPISTAAPTLGAPPGARQPAARR</sequence>
<feature type="region of interest" description="Disordered" evidence="1">
    <location>
        <begin position="243"/>
        <end position="271"/>
    </location>
</feature>
<accession>A0ABP6TN25</accession>